<dbReference type="GO" id="GO:0006914">
    <property type="term" value="P:autophagy"/>
    <property type="evidence" value="ECO:0007669"/>
    <property type="project" value="UniProtKB-KW"/>
</dbReference>
<keyword evidence="5" id="KW-0446">Lipid-binding</keyword>
<dbReference type="Pfam" id="PF21032">
    <property type="entry name" value="PROPPIN"/>
    <property type="match status" value="1"/>
</dbReference>
<reference evidence="8" key="1">
    <citation type="submission" date="2023-05" db="EMBL/GenBank/DDBJ databases">
        <title>High-quality long-read genome of Scophthalmus maximus.</title>
        <authorList>
            <person name="Lien S."/>
            <person name="Martinez P."/>
        </authorList>
    </citation>
    <scope>NUCLEOTIDE SEQUENCE [LARGE SCALE GENOMIC DNA]</scope>
</reference>
<evidence type="ECO:0000256" key="1">
    <source>
        <dbReference type="ARBA" id="ARBA00004329"/>
    </source>
</evidence>
<name>A0A8D3CHY5_SCOMX</name>
<dbReference type="PANTHER" id="PTHR11227">
    <property type="entry name" value="WD-REPEAT PROTEIN INTERACTING WITH PHOSPHOINOSIDES WIPI -RELATED"/>
    <property type="match status" value="1"/>
</dbReference>
<dbReference type="GO" id="GO:0000407">
    <property type="term" value="C:phagophore assembly site"/>
    <property type="evidence" value="ECO:0007669"/>
    <property type="project" value="UniProtKB-SubCell"/>
</dbReference>
<dbReference type="Proteomes" id="UP000694558">
    <property type="component" value="Chromosome 18"/>
</dbReference>
<dbReference type="GeneTree" id="ENSGT00940000156833"/>
<dbReference type="AlphaFoldDB" id="A0A8D3CHY5"/>
<keyword evidence="4" id="KW-0072">Autophagy</keyword>
<comment type="subcellular location">
    <subcellularLocation>
        <location evidence="1">Preautophagosomal structure</location>
    </subcellularLocation>
</comment>
<evidence type="ECO:0000256" key="6">
    <source>
        <dbReference type="ARBA" id="ARBA00025740"/>
    </source>
</evidence>
<reference evidence="8" key="2">
    <citation type="submission" date="2025-08" db="UniProtKB">
        <authorList>
            <consortium name="Ensembl"/>
        </authorList>
    </citation>
    <scope>IDENTIFICATION</scope>
</reference>
<dbReference type="Gene3D" id="2.130.10.10">
    <property type="entry name" value="YVTN repeat-like/Quinoprotein amine dehydrogenase"/>
    <property type="match status" value="1"/>
</dbReference>
<evidence type="ECO:0000256" key="5">
    <source>
        <dbReference type="ARBA" id="ARBA00023121"/>
    </source>
</evidence>
<evidence type="ECO:0000256" key="3">
    <source>
        <dbReference type="ARBA" id="ARBA00022737"/>
    </source>
</evidence>
<sequence>MESQDAPDGPAEDRGFICASFNQDTTSLSVGTKAGYQLFSVTAVDKLDCIHEGVEGPDVYIVERLFSSSLVVVVSLSMPRRMNVQRLVVCLEESIYIHNIKDMKLLKTLLNTPINLSGLCALSVNHGNSYLAYPGSATIGEITIYDANNLSTVTLIQAHDSPLAALTFNASGTKLASASEKGTVIRVFSIPEGQRLFEFRRGMKRYVSISSLSFSADAQFLCASSNTETVHIFKLEQHSPSQDEESPTWSAYVGKMFTAASTYLPTQVSDMMHQDRAFATVRLNMFGLKNICALATIQKLPRLLVASSDGYLYIYNVDPQDGGECVLENPEDVSPQPASQSYAATVALPSTPPSSTTLMGRPFPNHQPFQGSP</sequence>
<gene>
    <name evidence="8" type="primary">WIPI1</name>
</gene>
<comment type="similarity">
    <text evidence="6">Belongs to the WD repeat PROPPIN family.</text>
</comment>
<evidence type="ECO:0000256" key="4">
    <source>
        <dbReference type="ARBA" id="ARBA00023006"/>
    </source>
</evidence>
<organism evidence="8 9">
    <name type="scientific">Scophthalmus maximus</name>
    <name type="common">Turbot</name>
    <name type="synonym">Psetta maxima</name>
    <dbReference type="NCBI Taxonomy" id="52904"/>
    <lineage>
        <taxon>Eukaryota</taxon>
        <taxon>Metazoa</taxon>
        <taxon>Chordata</taxon>
        <taxon>Craniata</taxon>
        <taxon>Vertebrata</taxon>
        <taxon>Euteleostomi</taxon>
        <taxon>Actinopterygii</taxon>
        <taxon>Neopterygii</taxon>
        <taxon>Teleostei</taxon>
        <taxon>Neoteleostei</taxon>
        <taxon>Acanthomorphata</taxon>
        <taxon>Carangaria</taxon>
        <taxon>Pleuronectiformes</taxon>
        <taxon>Pleuronectoidei</taxon>
        <taxon>Scophthalmidae</taxon>
        <taxon>Scophthalmus</taxon>
    </lineage>
</organism>
<dbReference type="SUPFAM" id="SSF50978">
    <property type="entry name" value="WD40 repeat-like"/>
    <property type="match status" value="1"/>
</dbReference>
<dbReference type="InterPro" id="IPR036322">
    <property type="entry name" value="WD40_repeat_dom_sf"/>
</dbReference>
<evidence type="ECO:0000256" key="2">
    <source>
        <dbReference type="ARBA" id="ARBA00022574"/>
    </source>
</evidence>
<dbReference type="InterPro" id="IPR001680">
    <property type="entry name" value="WD40_rpt"/>
</dbReference>
<evidence type="ECO:0000313" key="9">
    <source>
        <dbReference type="Proteomes" id="UP000694558"/>
    </source>
</evidence>
<protein>
    <submittedName>
        <fullName evidence="8">WD repeat domain, phosphoinositide interacting 1</fullName>
    </submittedName>
</protein>
<feature type="region of interest" description="Disordered" evidence="7">
    <location>
        <begin position="347"/>
        <end position="373"/>
    </location>
</feature>
<keyword evidence="3" id="KW-0677">Repeat</keyword>
<evidence type="ECO:0000256" key="7">
    <source>
        <dbReference type="SAM" id="MobiDB-lite"/>
    </source>
</evidence>
<dbReference type="SMART" id="SM00320">
    <property type="entry name" value="WD40"/>
    <property type="match status" value="3"/>
</dbReference>
<dbReference type="InterPro" id="IPR015943">
    <property type="entry name" value="WD40/YVTN_repeat-like_dom_sf"/>
</dbReference>
<dbReference type="GO" id="GO:0008289">
    <property type="term" value="F:lipid binding"/>
    <property type="evidence" value="ECO:0007669"/>
    <property type="project" value="UniProtKB-KW"/>
</dbReference>
<keyword evidence="2" id="KW-0853">WD repeat</keyword>
<evidence type="ECO:0000313" key="8">
    <source>
        <dbReference type="Ensembl" id="ENSSMAP00000046893.1"/>
    </source>
</evidence>
<dbReference type="Ensembl" id="ENSSMAT00000046374.1">
    <property type="protein sequence ID" value="ENSSMAP00000046893.1"/>
    <property type="gene ID" value="ENSSMAG00000010861.2"/>
</dbReference>
<proteinExistence type="inferred from homology"/>
<accession>A0A8D3CHY5</accession>
<dbReference type="InterPro" id="IPR048720">
    <property type="entry name" value="PROPPIN"/>
</dbReference>